<dbReference type="GeneID" id="40070725"/>
<name>A0A142F1M4_9CAUD</name>
<dbReference type="RefSeq" id="YP_009595167.1">
    <property type="nucleotide sequence ID" value="NC_041879.1"/>
</dbReference>
<accession>A0A142F1M4</accession>
<dbReference type="EMBL" id="KU665491">
    <property type="protein sequence ID" value="AMQ66681.1"/>
    <property type="molecule type" value="Genomic_DNA"/>
</dbReference>
<reference evidence="1 2" key="1">
    <citation type="submission" date="2016-02" db="EMBL/GenBank/DDBJ databases">
        <title>Isolation and characterization of bacteriophages from East Africa Rift Valley soda lakes.</title>
        <authorList>
            <person name="van Zyl L.J."/>
            <person name="Nemavhulani S."/>
            <person name="Cowan D.A."/>
            <person name="Trindade M.I."/>
        </authorList>
    </citation>
    <scope>NUCLEOTIDE SEQUENCE [LARGE SCALE GENOMIC DNA]</scope>
</reference>
<evidence type="ECO:0000313" key="2">
    <source>
        <dbReference type="Proteomes" id="UP000224134"/>
    </source>
</evidence>
<dbReference type="KEGG" id="vg:40070725"/>
<protein>
    <submittedName>
        <fullName evidence="1">Uncharacterized protein</fullName>
    </submittedName>
</protein>
<proteinExistence type="predicted"/>
<sequence>MLTARDIQNISMWRNEVISNRTNPIGLVISLGEQKDPLTGEVRNSTEEYEVDAVVTERASRIDNERKLYDGAKVTEGDLWFSVSMEQIEPLLDIVDPDSSLKDKAFDMFLEVDYDGVEYVIVGSDKKGIGIRNRVEFLAKRKV</sequence>
<dbReference type="Proteomes" id="UP000224134">
    <property type="component" value="Segment"/>
</dbReference>
<organism evidence="1 2">
    <name type="scientific">Bacillus phage Mgbh1</name>
    <dbReference type="NCBI Taxonomy" id="1796993"/>
    <lineage>
        <taxon>Viruses</taxon>
        <taxon>Duplodnaviria</taxon>
        <taxon>Heunggongvirae</taxon>
        <taxon>Uroviricota</taxon>
        <taxon>Caudoviricetes</taxon>
        <taxon>Magadivirus</taxon>
        <taxon>Magadivirus Mgbh1</taxon>
    </lineage>
</organism>
<keyword evidence="2" id="KW-1185">Reference proteome</keyword>
<evidence type="ECO:0000313" key="1">
    <source>
        <dbReference type="EMBL" id="AMQ66681.1"/>
    </source>
</evidence>